<accession>A0ABU4VF40</accession>
<keyword evidence="1" id="KW-0812">Transmembrane</keyword>
<organism evidence="2 3">
    <name type="scientific">Patulibacter brassicae</name>
    <dbReference type="NCBI Taxonomy" id="1705717"/>
    <lineage>
        <taxon>Bacteria</taxon>
        <taxon>Bacillati</taxon>
        <taxon>Actinomycetota</taxon>
        <taxon>Thermoleophilia</taxon>
        <taxon>Solirubrobacterales</taxon>
        <taxon>Patulibacteraceae</taxon>
        <taxon>Patulibacter</taxon>
    </lineage>
</organism>
<keyword evidence="1" id="KW-1133">Transmembrane helix</keyword>
<comment type="caution">
    <text evidence="2">The sequence shown here is derived from an EMBL/GenBank/DDBJ whole genome shotgun (WGS) entry which is preliminary data.</text>
</comment>
<dbReference type="RefSeq" id="WP_319952563.1">
    <property type="nucleotide sequence ID" value="NZ_JAXAVX010000001.1"/>
</dbReference>
<sequence>MTRRSQVGALPGTGVLVSLFAVVAAAALLDRDAGQVVAVVALVVLAGYCRARPSGGLRVFLAAAAPSAVAQLLHDAIDAPRWIAVLLLPVALWIVHEEDAATTPRDDAPPVAVR</sequence>
<reference evidence="2 3" key="1">
    <citation type="submission" date="2023-11" db="EMBL/GenBank/DDBJ databases">
        <authorList>
            <person name="Xu M."/>
            <person name="Jiang T."/>
        </authorList>
    </citation>
    <scope>NUCLEOTIDE SEQUENCE [LARGE SCALE GENOMIC DNA]</scope>
    <source>
        <strain evidence="2 3">SD</strain>
    </source>
</reference>
<dbReference type="EMBL" id="JAXAVX010000001">
    <property type="protein sequence ID" value="MDX8150415.1"/>
    <property type="molecule type" value="Genomic_DNA"/>
</dbReference>
<protein>
    <submittedName>
        <fullName evidence="2">Uncharacterized protein</fullName>
    </submittedName>
</protein>
<keyword evidence="3" id="KW-1185">Reference proteome</keyword>
<evidence type="ECO:0000313" key="3">
    <source>
        <dbReference type="Proteomes" id="UP001277761"/>
    </source>
</evidence>
<keyword evidence="1" id="KW-0472">Membrane</keyword>
<feature type="transmembrane region" description="Helical" evidence="1">
    <location>
        <begin position="33"/>
        <end position="49"/>
    </location>
</feature>
<dbReference type="Proteomes" id="UP001277761">
    <property type="component" value="Unassembled WGS sequence"/>
</dbReference>
<feature type="transmembrane region" description="Helical" evidence="1">
    <location>
        <begin position="7"/>
        <end position="27"/>
    </location>
</feature>
<evidence type="ECO:0000256" key="1">
    <source>
        <dbReference type="SAM" id="Phobius"/>
    </source>
</evidence>
<evidence type="ECO:0000313" key="2">
    <source>
        <dbReference type="EMBL" id="MDX8150415.1"/>
    </source>
</evidence>
<proteinExistence type="predicted"/>
<gene>
    <name evidence="2" type="ORF">SK069_02315</name>
</gene>
<name>A0ABU4VF40_9ACTN</name>